<dbReference type="EC" id="2.6.1.1" evidence="3"/>
<dbReference type="GO" id="GO:0004069">
    <property type="term" value="F:L-aspartate:2-oxoglutarate aminotransferase activity"/>
    <property type="evidence" value="ECO:0007669"/>
    <property type="project" value="UniProtKB-EC"/>
</dbReference>
<evidence type="ECO:0000256" key="1">
    <source>
        <dbReference type="ARBA" id="ARBA00001933"/>
    </source>
</evidence>
<dbReference type="NCBIfam" id="NF005732">
    <property type="entry name" value="PRK07550.1"/>
    <property type="match status" value="1"/>
</dbReference>
<proteinExistence type="inferred from homology"/>
<name>A0A135I0V2_9HYPH</name>
<dbReference type="Gene3D" id="3.40.640.10">
    <property type="entry name" value="Type I PLP-dependent aspartate aminotransferase-like (Major domain)"/>
    <property type="match status" value="1"/>
</dbReference>
<dbReference type="OrthoDB" id="9766084at2"/>
<comment type="catalytic activity">
    <reaction evidence="7">
        <text>L-aspartate + 2-oxoglutarate = oxaloacetate + L-glutamate</text>
        <dbReference type="Rhea" id="RHEA:21824"/>
        <dbReference type="ChEBI" id="CHEBI:16452"/>
        <dbReference type="ChEBI" id="CHEBI:16810"/>
        <dbReference type="ChEBI" id="CHEBI:29985"/>
        <dbReference type="ChEBI" id="CHEBI:29991"/>
        <dbReference type="EC" id="2.6.1.1"/>
    </reaction>
</comment>
<dbReference type="CDD" id="cd00609">
    <property type="entry name" value="AAT_like"/>
    <property type="match status" value="1"/>
</dbReference>
<dbReference type="InterPro" id="IPR004839">
    <property type="entry name" value="Aminotransferase_I/II_large"/>
</dbReference>
<feature type="domain" description="Aminotransferase class I/classII large" evidence="8">
    <location>
        <begin position="35"/>
        <end position="381"/>
    </location>
</feature>
<evidence type="ECO:0000256" key="5">
    <source>
        <dbReference type="ARBA" id="ARBA00022679"/>
    </source>
</evidence>
<dbReference type="GO" id="GO:0030170">
    <property type="term" value="F:pyridoxal phosphate binding"/>
    <property type="evidence" value="ECO:0007669"/>
    <property type="project" value="InterPro"/>
</dbReference>
<comment type="cofactor">
    <cofactor evidence="1">
        <name>pyridoxal 5'-phosphate</name>
        <dbReference type="ChEBI" id="CHEBI:597326"/>
    </cofactor>
</comment>
<keyword evidence="5 9" id="KW-0808">Transferase</keyword>
<evidence type="ECO:0000256" key="3">
    <source>
        <dbReference type="ARBA" id="ARBA00012753"/>
    </source>
</evidence>
<dbReference type="EMBL" id="LNTU01000001">
    <property type="protein sequence ID" value="KXF79086.1"/>
    <property type="molecule type" value="Genomic_DNA"/>
</dbReference>
<dbReference type="InterPro" id="IPR015424">
    <property type="entry name" value="PyrdxlP-dep_Trfase"/>
</dbReference>
<accession>A0A135I0V2</accession>
<dbReference type="Pfam" id="PF00155">
    <property type="entry name" value="Aminotran_1_2"/>
    <property type="match status" value="1"/>
</dbReference>
<reference evidence="9 10" key="1">
    <citation type="submission" date="2015-11" db="EMBL/GenBank/DDBJ databases">
        <title>Draft genome sequence of Paramesorhizobium deserti A-3-E, a strain highly resistant to diverse beta-lactam antibiotics.</title>
        <authorList>
            <person name="Lv R."/>
            <person name="Yang X."/>
            <person name="Fang N."/>
            <person name="Guo J."/>
            <person name="Luo X."/>
            <person name="Peng F."/>
            <person name="Yang R."/>
            <person name="Cui Y."/>
            <person name="Fang C."/>
            <person name="Song Y."/>
        </authorList>
    </citation>
    <scope>NUCLEOTIDE SEQUENCE [LARGE SCALE GENOMIC DNA]</scope>
    <source>
        <strain evidence="9 10">A-3-E</strain>
    </source>
</reference>
<evidence type="ECO:0000256" key="6">
    <source>
        <dbReference type="ARBA" id="ARBA00022898"/>
    </source>
</evidence>
<dbReference type="PANTHER" id="PTHR46383">
    <property type="entry name" value="ASPARTATE AMINOTRANSFERASE"/>
    <property type="match status" value="1"/>
</dbReference>
<dbReference type="SUPFAM" id="SSF53383">
    <property type="entry name" value="PLP-dependent transferases"/>
    <property type="match status" value="1"/>
</dbReference>
<dbReference type="STRING" id="1494590.ATN84_04970"/>
<keyword evidence="6" id="KW-0663">Pyridoxal phosphate</keyword>
<dbReference type="InterPro" id="IPR015421">
    <property type="entry name" value="PyrdxlP-dep_Trfase_major"/>
</dbReference>
<dbReference type="GO" id="GO:0006520">
    <property type="term" value="P:amino acid metabolic process"/>
    <property type="evidence" value="ECO:0007669"/>
    <property type="project" value="InterPro"/>
</dbReference>
<comment type="similarity">
    <text evidence="2">Belongs to the class-I pyridoxal-phosphate-dependent aminotransferase family.</text>
</comment>
<evidence type="ECO:0000256" key="2">
    <source>
        <dbReference type="ARBA" id="ARBA00007441"/>
    </source>
</evidence>
<evidence type="ECO:0000313" key="9">
    <source>
        <dbReference type="EMBL" id="KXF79086.1"/>
    </source>
</evidence>
<dbReference type="InterPro" id="IPR050596">
    <property type="entry name" value="AspAT/PAT-like"/>
</dbReference>
<sequence>MPAPLFNPLVANLSTPPIPLVQAWANEYSGAHGPLIDLSQAVPGYPPHPDMLQWLGEAASSTAYAGYGPIEGETMLRQAYARHVASLYSAPVEAANVHITAGCNQAFIAAVMAVAGAGDTVLMTNPFYFNHESTLAMLGVKSRTVECSAAKSFVSDVQTIAGALTPDVRALALVTPNNPTGAIYPPEMLRAVYDLCRANGTWLILDETYRDFLPSASEPPHGLLGVPSWQDTLIQLYSFSKSFCIPGHRLGAILAGPAVVENVAKVMDNLQICAPRAPQAAVARAIEPLTSWREVNRAEIAARANALHDVMGRLPDWRLEAIGAYFAFIRHPFEGESSLEVAGRLAKEAGVLALPGVFFGEGQERFLRFAFANADAATIRLLEGRLAQLSS</sequence>
<keyword evidence="10" id="KW-1185">Reference proteome</keyword>
<dbReference type="PANTHER" id="PTHR46383:SF1">
    <property type="entry name" value="ASPARTATE AMINOTRANSFERASE"/>
    <property type="match status" value="1"/>
</dbReference>
<dbReference type="Proteomes" id="UP000070107">
    <property type="component" value="Unassembled WGS sequence"/>
</dbReference>
<evidence type="ECO:0000256" key="4">
    <source>
        <dbReference type="ARBA" id="ARBA00022576"/>
    </source>
</evidence>
<evidence type="ECO:0000313" key="10">
    <source>
        <dbReference type="Proteomes" id="UP000070107"/>
    </source>
</evidence>
<dbReference type="AlphaFoldDB" id="A0A135I0V2"/>
<evidence type="ECO:0000259" key="8">
    <source>
        <dbReference type="Pfam" id="PF00155"/>
    </source>
</evidence>
<comment type="caution">
    <text evidence="9">The sequence shown here is derived from an EMBL/GenBank/DDBJ whole genome shotgun (WGS) entry which is preliminary data.</text>
</comment>
<gene>
    <name evidence="9" type="ORF">ATN84_04970</name>
</gene>
<protein>
    <recommendedName>
        <fullName evidence="3">aspartate transaminase</fullName>
        <ecNumber evidence="3">2.6.1.1</ecNumber>
    </recommendedName>
</protein>
<evidence type="ECO:0000256" key="7">
    <source>
        <dbReference type="ARBA" id="ARBA00049185"/>
    </source>
</evidence>
<dbReference type="RefSeq" id="WP_068880368.1">
    <property type="nucleotide sequence ID" value="NZ_LNTU01000001.1"/>
</dbReference>
<keyword evidence="4 9" id="KW-0032">Aminotransferase</keyword>
<organism evidence="9 10">
    <name type="scientific">Paramesorhizobium deserti</name>
    <dbReference type="NCBI Taxonomy" id="1494590"/>
    <lineage>
        <taxon>Bacteria</taxon>
        <taxon>Pseudomonadati</taxon>
        <taxon>Pseudomonadota</taxon>
        <taxon>Alphaproteobacteria</taxon>
        <taxon>Hyphomicrobiales</taxon>
        <taxon>Phyllobacteriaceae</taxon>
        <taxon>Paramesorhizobium</taxon>
    </lineage>
</organism>